<feature type="transmembrane region" description="Helical" evidence="7">
    <location>
        <begin position="315"/>
        <end position="333"/>
    </location>
</feature>
<dbReference type="VEuPathDB" id="MicrosporidiaDB:EDEG_00952"/>
<dbReference type="STRING" id="1003232.J9DBI8"/>
<comment type="similarity">
    <text evidence="2 6">Belongs to the major facilitator superfamily. Proton-dependent oligopeptide transporter (POT/PTR) (TC 2.A.17) family.</text>
</comment>
<keyword evidence="6" id="KW-0813">Transport</keyword>
<evidence type="ECO:0000256" key="6">
    <source>
        <dbReference type="RuleBase" id="RU003755"/>
    </source>
</evidence>
<keyword evidence="5 7" id="KW-0472">Membrane</keyword>
<dbReference type="PROSITE" id="PS01022">
    <property type="entry name" value="PTR2_1"/>
    <property type="match status" value="1"/>
</dbReference>
<evidence type="ECO:0000313" key="9">
    <source>
        <dbReference type="Proteomes" id="UP000003163"/>
    </source>
</evidence>
<comment type="caution">
    <text evidence="8">The sequence shown here is derived from an EMBL/GenBank/DDBJ whole genome shotgun (WGS) entry which is preliminary data.</text>
</comment>
<dbReference type="GO" id="GO:0016020">
    <property type="term" value="C:membrane"/>
    <property type="evidence" value="ECO:0007669"/>
    <property type="project" value="UniProtKB-SubCell"/>
</dbReference>
<proteinExistence type="inferred from homology"/>
<accession>J9DBI8</accession>
<evidence type="ECO:0000313" key="8">
    <source>
        <dbReference type="EMBL" id="EJW04859.1"/>
    </source>
</evidence>
<reference evidence="8 9" key="1">
    <citation type="submission" date="2011-08" db="EMBL/GenBank/DDBJ databases">
        <authorList>
            <person name="Liu Z.J."/>
            <person name="Shi F.L."/>
            <person name="Lu J.Q."/>
            <person name="Li M."/>
            <person name="Wang Z.L."/>
        </authorList>
    </citation>
    <scope>NUCLEOTIDE SEQUENCE [LARGE SCALE GENOMIC DNA]</scope>
    <source>
        <strain evidence="8 9">USNM 41457</strain>
    </source>
</reference>
<dbReference type="InterPro" id="IPR000109">
    <property type="entry name" value="POT_fam"/>
</dbReference>
<feature type="transmembrane region" description="Helical" evidence="7">
    <location>
        <begin position="50"/>
        <end position="68"/>
    </location>
</feature>
<dbReference type="PROSITE" id="PS01023">
    <property type="entry name" value="PTR2_2"/>
    <property type="match status" value="1"/>
</dbReference>
<dbReference type="FunCoup" id="J9DBI8">
    <property type="interactions" value="87"/>
</dbReference>
<name>J9DBI8_EDHAE</name>
<feature type="transmembrane region" description="Helical" evidence="7">
    <location>
        <begin position="266"/>
        <end position="281"/>
    </location>
</feature>
<dbReference type="InterPro" id="IPR018456">
    <property type="entry name" value="PTR2_symporter_CS"/>
</dbReference>
<evidence type="ECO:0000256" key="5">
    <source>
        <dbReference type="ARBA" id="ARBA00023136"/>
    </source>
</evidence>
<evidence type="ECO:0000256" key="7">
    <source>
        <dbReference type="SAM" id="Phobius"/>
    </source>
</evidence>
<organism evidence="8 9">
    <name type="scientific">Edhazardia aedis (strain USNM 41457)</name>
    <name type="common">Microsporidian parasite</name>
    <dbReference type="NCBI Taxonomy" id="1003232"/>
    <lineage>
        <taxon>Eukaryota</taxon>
        <taxon>Fungi</taxon>
        <taxon>Fungi incertae sedis</taxon>
        <taxon>Microsporidia</taxon>
        <taxon>Edhazardia</taxon>
    </lineage>
</organism>
<keyword evidence="9" id="KW-1185">Reference proteome</keyword>
<gene>
    <name evidence="8" type="ORF">EDEG_00952</name>
</gene>
<keyword evidence="4 7" id="KW-1133">Transmembrane helix</keyword>
<sequence length="475" mass="54726">MTKSVTKKITLALIVANEFCERYCFYGFRSLLFLFLKQSFKMTEPSSMRIVHFFIFSCYFFTFIGGIVSDTILGRYKTIIYMSSLYLIGTIATTISAFTTNYLLMWIGLILISIGTGGIKPCVSTFGGDQCENGDQKHMKSFFSAFYFSINAGSLISIFLSPLIAQKKCFGTDHCYPIAFGIPAVLLSISLLLFLFGSARFIKKEPDPTFSLMIFKILYKKFARKFTNRYAEYNSIKTVKISEKSGLYEFFDEEDEIKMEIKKAQKVLKIFAFIPFFWMIYDQQSTTWIEQGTKMKTNVNIFNHQVNIIPEQMQGFNGILILVFIPLFTRLIYPTIRRLGYQFDSIKKMNCGLMLASISFFISAFVEMHLEMKPCILWQVPQYIVLTAAEILLALTGMEFVYSESPERIKGLILSAWLITVAMGNFFVVIFTSIDIFRYFEIKNVDAWNYILYGMIGLAASYFFFKYSLSLSRSK</sequence>
<evidence type="ECO:0000256" key="3">
    <source>
        <dbReference type="ARBA" id="ARBA00022692"/>
    </source>
</evidence>
<dbReference type="OMA" id="YVLYAQM"/>
<dbReference type="InParanoid" id="J9DBI8"/>
<dbReference type="Proteomes" id="UP000003163">
    <property type="component" value="Unassembled WGS sequence"/>
</dbReference>
<feature type="transmembrane region" description="Helical" evidence="7">
    <location>
        <begin position="176"/>
        <end position="196"/>
    </location>
</feature>
<dbReference type="EMBL" id="AFBI03000012">
    <property type="protein sequence ID" value="EJW04859.1"/>
    <property type="molecule type" value="Genomic_DNA"/>
</dbReference>
<keyword evidence="3 6" id="KW-0812">Transmembrane</keyword>
<dbReference type="Pfam" id="PF00854">
    <property type="entry name" value="PTR2"/>
    <property type="match status" value="1"/>
</dbReference>
<evidence type="ECO:0000256" key="4">
    <source>
        <dbReference type="ARBA" id="ARBA00022989"/>
    </source>
</evidence>
<dbReference type="PANTHER" id="PTHR11654">
    <property type="entry name" value="OLIGOPEPTIDE TRANSPORTER-RELATED"/>
    <property type="match status" value="1"/>
</dbReference>
<feature type="transmembrane region" description="Helical" evidence="7">
    <location>
        <begin position="414"/>
        <end position="436"/>
    </location>
</feature>
<dbReference type="HOGENOM" id="CLU_004790_3_1_1"/>
<feature type="transmembrane region" description="Helical" evidence="7">
    <location>
        <begin position="448"/>
        <end position="465"/>
    </location>
</feature>
<reference evidence="9" key="2">
    <citation type="submission" date="2015-07" db="EMBL/GenBank/DDBJ databases">
        <title>Contrasting host-pathogen interactions and genome evolution in two generalist and specialist microsporidian pathogens of mosquitoes.</title>
        <authorList>
            <consortium name="The Broad Institute Genomics Platform"/>
            <consortium name="The Broad Institute Genome Sequencing Center for Infectious Disease"/>
            <person name="Cuomo C.A."/>
            <person name="Sanscrainte N.D."/>
            <person name="Goldberg J.M."/>
            <person name="Heiman D."/>
            <person name="Young S."/>
            <person name="Zeng Q."/>
            <person name="Becnel J.J."/>
            <person name="Birren B.W."/>
        </authorList>
    </citation>
    <scope>NUCLEOTIDE SEQUENCE [LARGE SCALE GENOMIC DNA]</scope>
    <source>
        <strain evidence="9">USNM 41457</strain>
    </source>
</reference>
<dbReference type="AlphaFoldDB" id="J9DBI8"/>
<dbReference type="GO" id="GO:0022857">
    <property type="term" value="F:transmembrane transporter activity"/>
    <property type="evidence" value="ECO:0007669"/>
    <property type="project" value="InterPro"/>
</dbReference>
<evidence type="ECO:0000256" key="1">
    <source>
        <dbReference type="ARBA" id="ARBA00004141"/>
    </source>
</evidence>
<comment type="subcellular location">
    <subcellularLocation>
        <location evidence="1 6">Membrane</location>
        <topology evidence="1 6">Multi-pass membrane protein</topology>
    </subcellularLocation>
</comment>
<dbReference type="OrthoDB" id="8904098at2759"/>
<protein>
    <submittedName>
        <fullName evidence="8">Amino acid/peptide transporter (Peptide:H+ symporter)</fullName>
    </submittedName>
</protein>
<dbReference type="GO" id="GO:0006857">
    <property type="term" value="P:oligopeptide transport"/>
    <property type="evidence" value="ECO:0007669"/>
    <property type="project" value="InterPro"/>
</dbReference>
<dbReference type="InterPro" id="IPR036259">
    <property type="entry name" value="MFS_trans_sf"/>
</dbReference>
<feature type="transmembrane region" description="Helical" evidence="7">
    <location>
        <begin position="382"/>
        <end position="402"/>
    </location>
</feature>
<feature type="transmembrane region" description="Helical" evidence="7">
    <location>
        <begin position="353"/>
        <end position="370"/>
    </location>
</feature>
<evidence type="ECO:0000256" key="2">
    <source>
        <dbReference type="ARBA" id="ARBA00005982"/>
    </source>
</evidence>
<dbReference type="SUPFAM" id="SSF103473">
    <property type="entry name" value="MFS general substrate transporter"/>
    <property type="match status" value="1"/>
</dbReference>
<feature type="transmembrane region" description="Helical" evidence="7">
    <location>
        <begin position="144"/>
        <end position="164"/>
    </location>
</feature>
<dbReference type="Gene3D" id="1.20.1250.20">
    <property type="entry name" value="MFS general substrate transporter like domains"/>
    <property type="match status" value="1"/>
</dbReference>